<dbReference type="GO" id="GO:0005524">
    <property type="term" value="F:ATP binding"/>
    <property type="evidence" value="ECO:0007669"/>
    <property type="project" value="UniProtKB-KW"/>
</dbReference>
<organism evidence="9 10">
    <name type="scientific">Subtercola boreus</name>
    <dbReference type="NCBI Taxonomy" id="120213"/>
    <lineage>
        <taxon>Bacteria</taxon>
        <taxon>Bacillati</taxon>
        <taxon>Actinomycetota</taxon>
        <taxon>Actinomycetes</taxon>
        <taxon>Micrococcales</taxon>
        <taxon>Microbacteriaceae</taxon>
        <taxon>Subtercola</taxon>
    </lineage>
</organism>
<dbReference type="Proteomes" id="UP000257080">
    <property type="component" value="Unassembled WGS sequence"/>
</dbReference>
<evidence type="ECO:0000256" key="2">
    <source>
        <dbReference type="ARBA" id="ARBA00022695"/>
    </source>
</evidence>
<dbReference type="EC" id="2.7.7.108" evidence="5"/>
<evidence type="ECO:0000256" key="3">
    <source>
        <dbReference type="ARBA" id="ARBA00022741"/>
    </source>
</evidence>
<evidence type="ECO:0000256" key="4">
    <source>
        <dbReference type="ARBA" id="ARBA00022840"/>
    </source>
</evidence>
<dbReference type="InterPro" id="IPR036597">
    <property type="entry name" value="Fido-like_dom_sf"/>
</dbReference>
<evidence type="ECO:0000256" key="6">
    <source>
        <dbReference type="ARBA" id="ARBA00047939"/>
    </source>
</evidence>
<evidence type="ECO:0000313" key="10">
    <source>
        <dbReference type="Proteomes" id="UP000257080"/>
    </source>
</evidence>
<dbReference type="PROSITE" id="PS51459">
    <property type="entry name" value="FIDO"/>
    <property type="match status" value="1"/>
</dbReference>
<proteinExistence type="predicted"/>
<dbReference type="PANTHER" id="PTHR39560:SF1">
    <property type="entry name" value="PROTEIN ADENYLYLTRANSFERASE FIC-RELATED"/>
    <property type="match status" value="1"/>
</dbReference>
<dbReference type="OrthoDB" id="9813719at2"/>
<gene>
    <name evidence="9" type="ORF">B7R25_13730</name>
</gene>
<evidence type="ECO:0000259" key="8">
    <source>
        <dbReference type="PROSITE" id="PS51459"/>
    </source>
</evidence>
<reference evidence="9 10" key="1">
    <citation type="submission" date="2017-04" db="EMBL/GenBank/DDBJ databases">
        <title>Comparative genome analysis of Subtercola boreus.</title>
        <authorList>
            <person name="Cho Y.-J."/>
            <person name="Cho A."/>
            <person name="Kim O.-S."/>
            <person name="Lee J.-I."/>
        </authorList>
    </citation>
    <scope>NUCLEOTIDE SEQUENCE [LARGE SCALE GENOMIC DNA]</scope>
    <source>
        <strain evidence="9 10">P28004</strain>
    </source>
</reference>
<dbReference type="AlphaFoldDB" id="A0A3E0WAF6"/>
<dbReference type="InterPro" id="IPR003812">
    <property type="entry name" value="Fido"/>
</dbReference>
<name>A0A3E0WAF6_9MICO</name>
<keyword evidence="3" id="KW-0547">Nucleotide-binding</keyword>
<feature type="domain" description="Fido" evidence="8">
    <location>
        <begin position="123"/>
        <end position="284"/>
    </location>
</feature>
<comment type="caution">
    <text evidence="9">The sequence shown here is derived from an EMBL/GenBank/DDBJ whole genome shotgun (WGS) entry which is preliminary data.</text>
</comment>
<accession>A0A3E0WAF6</accession>
<comment type="catalytic activity">
    <reaction evidence="6">
        <text>L-threonyl-[protein] + ATP = 3-O-(5'-adenylyl)-L-threonyl-[protein] + diphosphate</text>
        <dbReference type="Rhea" id="RHEA:54292"/>
        <dbReference type="Rhea" id="RHEA-COMP:11060"/>
        <dbReference type="Rhea" id="RHEA-COMP:13847"/>
        <dbReference type="ChEBI" id="CHEBI:30013"/>
        <dbReference type="ChEBI" id="CHEBI:30616"/>
        <dbReference type="ChEBI" id="CHEBI:33019"/>
        <dbReference type="ChEBI" id="CHEBI:138113"/>
        <dbReference type="EC" id="2.7.7.108"/>
    </reaction>
</comment>
<evidence type="ECO:0000313" key="9">
    <source>
        <dbReference type="EMBL" id="RFA25432.1"/>
    </source>
</evidence>
<evidence type="ECO:0000256" key="1">
    <source>
        <dbReference type="ARBA" id="ARBA00022679"/>
    </source>
</evidence>
<dbReference type="Gene3D" id="1.10.3290.10">
    <property type="entry name" value="Fido-like domain"/>
    <property type="match status" value="1"/>
</dbReference>
<evidence type="ECO:0000256" key="5">
    <source>
        <dbReference type="ARBA" id="ARBA00034531"/>
    </source>
</evidence>
<protein>
    <recommendedName>
        <fullName evidence="5">protein adenylyltransferase</fullName>
        <ecNumber evidence="5">2.7.7.108</ecNumber>
    </recommendedName>
</protein>
<dbReference type="PANTHER" id="PTHR39560">
    <property type="entry name" value="PROTEIN ADENYLYLTRANSFERASE FIC-RELATED"/>
    <property type="match status" value="1"/>
</dbReference>
<evidence type="ECO:0000256" key="7">
    <source>
        <dbReference type="ARBA" id="ARBA00048696"/>
    </source>
</evidence>
<keyword evidence="2" id="KW-0548">Nucleotidyltransferase</keyword>
<keyword evidence="1" id="KW-0808">Transferase</keyword>
<keyword evidence="4" id="KW-0067">ATP-binding</keyword>
<dbReference type="EMBL" id="NBXE01000031">
    <property type="protein sequence ID" value="RFA25432.1"/>
    <property type="molecule type" value="Genomic_DNA"/>
</dbReference>
<dbReference type="GO" id="GO:0070733">
    <property type="term" value="F:AMPylase activity"/>
    <property type="evidence" value="ECO:0007669"/>
    <property type="project" value="UniProtKB-EC"/>
</dbReference>
<comment type="catalytic activity">
    <reaction evidence="7">
        <text>L-tyrosyl-[protein] + ATP = O-(5'-adenylyl)-L-tyrosyl-[protein] + diphosphate</text>
        <dbReference type="Rhea" id="RHEA:54288"/>
        <dbReference type="Rhea" id="RHEA-COMP:10136"/>
        <dbReference type="Rhea" id="RHEA-COMP:13846"/>
        <dbReference type="ChEBI" id="CHEBI:30616"/>
        <dbReference type="ChEBI" id="CHEBI:33019"/>
        <dbReference type="ChEBI" id="CHEBI:46858"/>
        <dbReference type="ChEBI" id="CHEBI:83624"/>
        <dbReference type="EC" id="2.7.7.108"/>
    </reaction>
</comment>
<dbReference type="SUPFAM" id="SSF140931">
    <property type="entry name" value="Fic-like"/>
    <property type="match status" value="1"/>
</dbReference>
<dbReference type="Pfam" id="PF02661">
    <property type="entry name" value="Fic"/>
    <property type="match status" value="1"/>
</dbReference>
<dbReference type="RefSeq" id="WP_116419531.1">
    <property type="nucleotide sequence ID" value="NZ_NBXC01000027.1"/>
</dbReference>
<sequence>MMDARVRYCIDSADAAMAFVNIGSGDRRHRLLVDRVAAEELPAGQAVEQTARHFGLTIDRSNRPPVRSFDDYLLPGSFALRSRLVDPAHPDGIDDSGLLNTVEHEISRLRLVELALRPVSGDYGYEHARVIHGRIFGDVWHWAGSERVGPGTAMTRFAPDTVGFAPGDASAPMISYRYFAGPEIAEAASVQFAQLSHLSTRTDLGRRRVLDLISEYGGELNAIHPFRDGNMRTLWAYAAQLEAHMGYPIDVAGFLKTTAAHHLAMHSAYHFQATNDNGVMFRLMDSGLGE</sequence>
<dbReference type="GO" id="GO:0051302">
    <property type="term" value="P:regulation of cell division"/>
    <property type="evidence" value="ECO:0007669"/>
    <property type="project" value="TreeGrafter"/>
</dbReference>